<dbReference type="GO" id="GO:0003677">
    <property type="term" value="F:DNA binding"/>
    <property type="evidence" value="ECO:0007669"/>
    <property type="project" value="UniProtKB-KW"/>
</dbReference>
<keyword evidence="7" id="KW-1185">Reference proteome</keyword>
<evidence type="ECO:0000256" key="1">
    <source>
        <dbReference type="ARBA" id="ARBA00022491"/>
    </source>
</evidence>
<evidence type="ECO:0000259" key="5">
    <source>
        <dbReference type="PROSITE" id="PS50937"/>
    </source>
</evidence>
<feature type="domain" description="HTH merR-type" evidence="5">
    <location>
        <begin position="1"/>
        <end position="68"/>
    </location>
</feature>
<organism evidence="6 7">
    <name type="scientific">Sphingomonas suaedae</name>
    <dbReference type="NCBI Taxonomy" id="2599297"/>
    <lineage>
        <taxon>Bacteria</taxon>
        <taxon>Pseudomonadati</taxon>
        <taxon>Pseudomonadota</taxon>
        <taxon>Alphaproteobacteria</taxon>
        <taxon>Sphingomonadales</taxon>
        <taxon>Sphingomonadaceae</taxon>
        <taxon>Sphingomonas</taxon>
    </lineage>
</organism>
<keyword evidence="4" id="KW-0804">Transcription</keyword>
<sequence length="139" mass="14677">MTIGTLAKAAGVGVETVRFYQRRGLMNEPGRAGGVRRYGGDDLARLRFIRSAAGTGFTLAQIAELLTLDAGEDRARAQALAQERMAAIDAQMARLAQARAALETLATRCAAGEGDGCPILTAFDAPVQPEARGLTGMRR</sequence>
<evidence type="ECO:0000256" key="4">
    <source>
        <dbReference type="ARBA" id="ARBA00023163"/>
    </source>
</evidence>
<evidence type="ECO:0000313" key="7">
    <source>
        <dbReference type="Proteomes" id="UP000318055"/>
    </source>
</evidence>
<dbReference type="OrthoDB" id="9802944at2"/>
<dbReference type="SUPFAM" id="SSF46955">
    <property type="entry name" value="Putative DNA-binding domain"/>
    <property type="match status" value="1"/>
</dbReference>
<keyword evidence="1" id="KW-0678">Repressor</keyword>
<reference evidence="6 7" key="1">
    <citation type="submission" date="2019-07" db="EMBL/GenBank/DDBJ databases">
        <title>Sphingomonas alkalisoli sp. nov., isolated from rhizosphere soil of Suaedae salsa.</title>
        <authorList>
            <person name="Zhang H."/>
            <person name="Xu L."/>
            <person name="Zhang J.-X."/>
            <person name="Sun J.-Q."/>
        </authorList>
    </citation>
    <scope>NUCLEOTIDE SEQUENCE [LARGE SCALE GENOMIC DNA]</scope>
    <source>
        <strain evidence="6 7">XS-10</strain>
    </source>
</reference>
<dbReference type="PANTHER" id="PTHR30204:SF69">
    <property type="entry name" value="MERR-FAMILY TRANSCRIPTIONAL REGULATOR"/>
    <property type="match status" value="1"/>
</dbReference>
<gene>
    <name evidence="6" type="ORF">FPZ54_08070</name>
</gene>
<dbReference type="PRINTS" id="PR00040">
    <property type="entry name" value="HTHMERR"/>
</dbReference>
<keyword evidence="3" id="KW-0238">DNA-binding</keyword>
<dbReference type="PROSITE" id="PS50937">
    <property type="entry name" value="HTH_MERR_2"/>
    <property type="match status" value="1"/>
</dbReference>
<protein>
    <submittedName>
        <fullName evidence="6">MerR family transcriptional regulator</fullName>
    </submittedName>
</protein>
<dbReference type="InterPro" id="IPR009061">
    <property type="entry name" value="DNA-bd_dom_put_sf"/>
</dbReference>
<dbReference type="RefSeq" id="WP_145849637.1">
    <property type="nucleotide sequence ID" value="NZ_CP042239.1"/>
</dbReference>
<evidence type="ECO:0000256" key="2">
    <source>
        <dbReference type="ARBA" id="ARBA00023015"/>
    </source>
</evidence>
<dbReference type="GO" id="GO:0003700">
    <property type="term" value="F:DNA-binding transcription factor activity"/>
    <property type="evidence" value="ECO:0007669"/>
    <property type="project" value="InterPro"/>
</dbReference>
<dbReference type="AlphaFoldDB" id="A0A518RL39"/>
<dbReference type="SMART" id="SM00422">
    <property type="entry name" value="HTH_MERR"/>
    <property type="match status" value="1"/>
</dbReference>
<dbReference type="Pfam" id="PF13411">
    <property type="entry name" value="MerR_1"/>
    <property type="match status" value="1"/>
</dbReference>
<dbReference type="PANTHER" id="PTHR30204">
    <property type="entry name" value="REDOX-CYCLING DRUG-SENSING TRANSCRIPTIONAL ACTIVATOR SOXR"/>
    <property type="match status" value="1"/>
</dbReference>
<name>A0A518RL39_9SPHN</name>
<proteinExistence type="predicted"/>
<accession>A0A518RL39</accession>
<dbReference type="KEGG" id="ssua:FPZ54_08070"/>
<evidence type="ECO:0000256" key="3">
    <source>
        <dbReference type="ARBA" id="ARBA00023125"/>
    </source>
</evidence>
<dbReference type="InterPro" id="IPR000551">
    <property type="entry name" value="MerR-type_HTH_dom"/>
</dbReference>
<dbReference type="Proteomes" id="UP000318055">
    <property type="component" value="Chromosome"/>
</dbReference>
<dbReference type="InterPro" id="IPR047057">
    <property type="entry name" value="MerR_fam"/>
</dbReference>
<evidence type="ECO:0000313" key="6">
    <source>
        <dbReference type="EMBL" id="QDX28167.1"/>
    </source>
</evidence>
<keyword evidence="2" id="KW-0805">Transcription regulation</keyword>
<dbReference type="Gene3D" id="1.10.1660.10">
    <property type="match status" value="1"/>
</dbReference>
<dbReference type="EMBL" id="CP042239">
    <property type="protein sequence ID" value="QDX28167.1"/>
    <property type="molecule type" value="Genomic_DNA"/>
</dbReference>